<evidence type="ECO:0000256" key="1">
    <source>
        <dbReference type="ARBA" id="ARBA00023237"/>
    </source>
</evidence>
<name>A0ABW7DPC3_9FIRM</name>
<dbReference type="InterPro" id="IPR005653">
    <property type="entry name" value="OstA-like_N"/>
</dbReference>
<sequence length="244" mass="26257">MKQKRCMKILAAVMVSAMLLPAAVTIAADNPSVSVTADKLEYNGKTQIAKATGNVVIIRDQATLTGNVATYNLKTAEADMEGNVTAQQPDMHMTADKLHSTNRNYLIATGNVKGVYGDKKVNGDQVEYYLDQDHGIVTGHGYLEAQGSQMWADHIEGWFKEIRAVGTGNVHIESPAEELTAYGDKGVYTQTPGQNNGVIHMTGNVYATQKGNQLSGNDVEVHLADNSVESNGRSTVVFIPGSEE</sequence>
<feature type="domain" description="Organic solvent tolerance-like N-terminal" evidence="4">
    <location>
        <begin position="32"/>
        <end position="73"/>
    </location>
</feature>
<protein>
    <submittedName>
        <fullName evidence="5">LptA/OstA family protein</fullName>
    </submittedName>
</protein>
<accession>A0ABW7DPC3</accession>
<evidence type="ECO:0000259" key="4">
    <source>
        <dbReference type="Pfam" id="PF13100"/>
    </source>
</evidence>
<dbReference type="RefSeq" id="WP_257536638.1">
    <property type="nucleotide sequence ID" value="NZ_CP011940.1"/>
</dbReference>
<feature type="signal peptide" evidence="2">
    <location>
        <begin position="1"/>
        <end position="27"/>
    </location>
</feature>
<dbReference type="Proteomes" id="UP001605989">
    <property type="component" value="Unassembled WGS sequence"/>
</dbReference>
<comment type="caution">
    <text evidence="5">The sequence shown here is derived from an EMBL/GenBank/DDBJ whole genome shotgun (WGS) entry which is preliminary data.</text>
</comment>
<reference evidence="5 6" key="1">
    <citation type="submission" date="2024-10" db="EMBL/GenBank/DDBJ databases">
        <authorList>
            <person name="Sang B.-I."/>
            <person name="Prabhaharan D."/>
        </authorList>
    </citation>
    <scope>NUCLEOTIDE SEQUENCE [LARGE SCALE GENOMIC DNA]</scope>
    <source>
        <strain evidence="5 6">MH</strain>
    </source>
</reference>
<evidence type="ECO:0000313" key="5">
    <source>
        <dbReference type="EMBL" id="MFG6273019.1"/>
    </source>
</evidence>
<keyword evidence="1" id="KW-0472">Membrane</keyword>
<feature type="domain" description="Organic solvent tolerance-like N-terminal" evidence="3">
    <location>
        <begin position="102"/>
        <end position="224"/>
    </location>
</feature>
<dbReference type="EMBL" id="JBIEKR010000005">
    <property type="protein sequence ID" value="MFG6273019.1"/>
    <property type="molecule type" value="Genomic_DNA"/>
</dbReference>
<feature type="chain" id="PRO_5046992161" evidence="2">
    <location>
        <begin position="28"/>
        <end position="244"/>
    </location>
</feature>
<gene>
    <name evidence="5" type="ORF">ACGTZG_07435</name>
</gene>
<evidence type="ECO:0000256" key="2">
    <source>
        <dbReference type="SAM" id="SignalP"/>
    </source>
</evidence>
<dbReference type="PANTHER" id="PTHR30189">
    <property type="entry name" value="LPS-ASSEMBLY PROTEIN"/>
    <property type="match status" value="1"/>
</dbReference>
<proteinExistence type="predicted"/>
<dbReference type="Pfam" id="PF13100">
    <property type="entry name" value="OstA_2"/>
    <property type="match status" value="1"/>
</dbReference>
<dbReference type="Gene3D" id="2.60.450.10">
    <property type="entry name" value="Lipopolysaccharide (LPS) transport protein A like domain"/>
    <property type="match status" value="2"/>
</dbReference>
<keyword evidence="2" id="KW-0732">Signal</keyword>
<keyword evidence="6" id="KW-1185">Reference proteome</keyword>
<organism evidence="5 6">
    <name type="scientific">Megasphaera hexanoica</name>
    <dbReference type="NCBI Taxonomy" id="1675036"/>
    <lineage>
        <taxon>Bacteria</taxon>
        <taxon>Bacillati</taxon>
        <taxon>Bacillota</taxon>
        <taxon>Negativicutes</taxon>
        <taxon>Veillonellales</taxon>
        <taxon>Veillonellaceae</taxon>
        <taxon>Megasphaera</taxon>
    </lineage>
</organism>
<evidence type="ECO:0000259" key="3">
    <source>
        <dbReference type="Pfam" id="PF03968"/>
    </source>
</evidence>
<dbReference type="Pfam" id="PF03968">
    <property type="entry name" value="LptD_N"/>
    <property type="match status" value="1"/>
</dbReference>
<evidence type="ECO:0000313" key="6">
    <source>
        <dbReference type="Proteomes" id="UP001605989"/>
    </source>
</evidence>
<keyword evidence="1" id="KW-0998">Cell outer membrane</keyword>
<dbReference type="PANTHER" id="PTHR30189:SF1">
    <property type="entry name" value="LPS-ASSEMBLY PROTEIN LPTD"/>
    <property type="match status" value="1"/>
</dbReference>
<dbReference type="InterPro" id="IPR050218">
    <property type="entry name" value="LptD"/>
</dbReference>